<dbReference type="AlphaFoldDB" id="A0A381ZUY4"/>
<dbReference type="EMBL" id="UINC01022675">
    <property type="protein sequence ID" value="SVA92781.1"/>
    <property type="molecule type" value="Genomic_DNA"/>
</dbReference>
<dbReference type="Gene3D" id="2.60.120.620">
    <property type="entry name" value="q2cbj1_9rhob like domain"/>
    <property type="match status" value="1"/>
</dbReference>
<organism evidence="1">
    <name type="scientific">marine metagenome</name>
    <dbReference type="NCBI Taxonomy" id="408172"/>
    <lineage>
        <taxon>unclassified sequences</taxon>
        <taxon>metagenomes</taxon>
        <taxon>ecological metagenomes</taxon>
    </lineage>
</organism>
<accession>A0A381ZUY4</accession>
<evidence type="ECO:0008006" key="2">
    <source>
        <dbReference type="Google" id="ProtNLM"/>
    </source>
</evidence>
<dbReference type="InterPro" id="IPR008775">
    <property type="entry name" value="Phytyl_CoA_dOase-like"/>
</dbReference>
<evidence type="ECO:0000313" key="1">
    <source>
        <dbReference type="EMBL" id="SVA92781.1"/>
    </source>
</evidence>
<protein>
    <recommendedName>
        <fullName evidence="2">Fe2OG dioxygenase domain-containing protein</fullName>
    </recommendedName>
</protein>
<dbReference type="GO" id="GO:0016491">
    <property type="term" value="F:oxidoreductase activity"/>
    <property type="evidence" value="ECO:0007669"/>
    <property type="project" value="UniProtKB-ARBA"/>
</dbReference>
<proteinExistence type="predicted"/>
<gene>
    <name evidence="1" type="ORF">METZ01_LOCUS145635</name>
</gene>
<name>A0A381ZUY4_9ZZZZ</name>
<dbReference type="PANTHER" id="PTHR20883:SF48">
    <property type="entry name" value="ECTOINE DIOXYGENASE"/>
    <property type="match status" value="1"/>
</dbReference>
<dbReference type="GO" id="GO:0046872">
    <property type="term" value="F:metal ion binding"/>
    <property type="evidence" value="ECO:0007669"/>
    <property type="project" value="UniProtKB-ARBA"/>
</dbReference>
<dbReference type="PANTHER" id="PTHR20883">
    <property type="entry name" value="PHYTANOYL-COA DIOXYGENASE DOMAIN CONTAINING 1"/>
    <property type="match status" value="1"/>
</dbReference>
<sequence length="289" mass="32941">MEGKIKMPKVLTNESISQYRQEGFFSPVQIMSARETSELRDQLEAFETSQGHPIEGFQRAKTYLLFKWIDDLMRKPVLLDAVEDLIGENILCWNTAFWIKEANSPSYVGWHQDVQYWGLDNNELVSVWFALSPATIESGCMNVIPGSHKQQLGHRETYNKNNMLTRGQEIDVVVGNQKTVPMPLSPGQVSLHNVRCAHGSGPNTTNDRRIGLSLHYMPTHTKQLYSEWDSAALVRGKDLHNNFVHAPRPTKDFDPETVAFHKRASDTMREIVYKDAEKQPGVGEYRPTL</sequence>
<reference evidence="1" key="1">
    <citation type="submission" date="2018-05" db="EMBL/GenBank/DDBJ databases">
        <authorList>
            <person name="Lanie J.A."/>
            <person name="Ng W.-L."/>
            <person name="Kazmierczak K.M."/>
            <person name="Andrzejewski T.M."/>
            <person name="Davidsen T.M."/>
            <person name="Wayne K.J."/>
            <person name="Tettelin H."/>
            <person name="Glass J.I."/>
            <person name="Rusch D."/>
            <person name="Podicherti R."/>
            <person name="Tsui H.-C.T."/>
            <person name="Winkler M.E."/>
        </authorList>
    </citation>
    <scope>NUCLEOTIDE SEQUENCE</scope>
</reference>
<dbReference type="Pfam" id="PF05721">
    <property type="entry name" value="PhyH"/>
    <property type="match status" value="1"/>
</dbReference>
<dbReference type="SUPFAM" id="SSF51197">
    <property type="entry name" value="Clavaminate synthase-like"/>
    <property type="match status" value="1"/>
</dbReference>